<dbReference type="Gene3D" id="3.40.50.1000">
    <property type="entry name" value="HAD superfamily/HAD-like"/>
    <property type="match status" value="1"/>
</dbReference>
<comment type="caution">
    <text evidence="1">The sequence shown here is derived from an EMBL/GenBank/DDBJ whole genome shotgun (WGS) entry which is preliminary data.</text>
</comment>
<dbReference type="SUPFAM" id="SSF56784">
    <property type="entry name" value="HAD-like"/>
    <property type="match status" value="1"/>
</dbReference>
<dbReference type="AlphaFoldDB" id="A0A1C0ARN0"/>
<organism evidence="1 2">
    <name type="scientific">Tessaracoccus lapidicaptus</name>
    <dbReference type="NCBI Taxonomy" id="1427523"/>
    <lineage>
        <taxon>Bacteria</taxon>
        <taxon>Bacillati</taxon>
        <taxon>Actinomycetota</taxon>
        <taxon>Actinomycetes</taxon>
        <taxon>Propionibacteriales</taxon>
        <taxon>Propionibacteriaceae</taxon>
        <taxon>Tessaracoccus</taxon>
    </lineage>
</organism>
<dbReference type="Gene3D" id="1.10.150.240">
    <property type="entry name" value="Putative phosphatase, domain 2"/>
    <property type="match status" value="1"/>
</dbReference>
<dbReference type="NCBIfam" id="TIGR01509">
    <property type="entry name" value="HAD-SF-IA-v3"/>
    <property type="match status" value="1"/>
</dbReference>
<proteinExistence type="predicted"/>
<dbReference type="InterPro" id="IPR036412">
    <property type="entry name" value="HAD-like_sf"/>
</dbReference>
<dbReference type="EMBL" id="MBQD01000005">
    <property type="protein sequence ID" value="OCL36855.1"/>
    <property type="molecule type" value="Genomic_DNA"/>
</dbReference>
<dbReference type="PANTHER" id="PTHR18901:SF38">
    <property type="entry name" value="PSEUDOURIDINE-5'-PHOSPHATASE"/>
    <property type="match status" value="1"/>
</dbReference>
<protein>
    <submittedName>
        <fullName evidence="1">Uncharacterized protein</fullName>
    </submittedName>
</protein>
<keyword evidence="2" id="KW-1185">Reference proteome</keyword>
<dbReference type="InterPro" id="IPR006439">
    <property type="entry name" value="HAD-SF_hydro_IA"/>
</dbReference>
<dbReference type="CDD" id="cd07505">
    <property type="entry name" value="HAD_BPGM-like"/>
    <property type="match status" value="1"/>
</dbReference>
<dbReference type="PANTHER" id="PTHR18901">
    <property type="entry name" value="2-DEOXYGLUCOSE-6-PHOSPHATE PHOSPHATASE 2"/>
    <property type="match status" value="1"/>
</dbReference>
<evidence type="ECO:0000313" key="2">
    <source>
        <dbReference type="Proteomes" id="UP000093501"/>
    </source>
</evidence>
<dbReference type="Proteomes" id="UP000093501">
    <property type="component" value="Unassembled WGS sequence"/>
</dbReference>
<gene>
    <name evidence="1" type="ORF">BCR15_13015</name>
</gene>
<name>A0A1C0ARN0_9ACTN</name>
<dbReference type="RefSeq" id="WP_068750028.1">
    <property type="nucleotide sequence ID" value="NZ_LR214441.1"/>
</dbReference>
<dbReference type="SFLD" id="SFLDS00003">
    <property type="entry name" value="Haloacid_Dehalogenase"/>
    <property type="match status" value="1"/>
</dbReference>
<accession>A0A1C0ARN0</accession>
<dbReference type="InterPro" id="IPR023198">
    <property type="entry name" value="PGP-like_dom2"/>
</dbReference>
<dbReference type="Pfam" id="PF00702">
    <property type="entry name" value="Hydrolase"/>
    <property type="match status" value="1"/>
</dbReference>
<dbReference type="InterPro" id="IPR023214">
    <property type="entry name" value="HAD_sf"/>
</dbReference>
<sequence length="221" mass="22921">MPPQAVVFDMDGTLTDTEATWDVVRRGLAADAGLPWPDGATQAMMGMSTGEWSAYLVDVVGLPITAPEAARATVEAMAAHYRGGIDLLPGAVAAVRRMAERYPVAIASSSPRLLIDTAVEVMGLADVLSATVSTEEVERGKPSPDGYLRACELLGADPRQCVAVEDAPNGLLSALAAGMAVVAVPPHFHPPAADLLARTTVIETLDELTHELVAGLTPAAS</sequence>
<reference evidence="2" key="1">
    <citation type="submission" date="2016-07" db="EMBL/GenBank/DDBJ databases">
        <authorList>
            <person name="Florea S."/>
            <person name="Webb J.S."/>
            <person name="Jaromczyk J."/>
            <person name="Schardl C.L."/>
        </authorList>
    </citation>
    <scope>NUCLEOTIDE SEQUENCE [LARGE SCALE GENOMIC DNA]</scope>
    <source>
        <strain evidence="2">IPBSL-7</strain>
    </source>
</reference>
<dbReference type="SFLD" id="SFLDG01129">
    <property type="entry name" value="C1.5:_HAD__Beta-PGM__Phosphata"/>
    <property type="match status" value="1"/>
</dbReference>
<dbReference type="SFLD" id="SFLDG01135">
    <property type="entry name" value="C1.5.6:_HAD__Beta-PGM__Phospha"/>
    <property type="match status" value="1"/>
</dbReference>
<evidence type="ECO:0000313" key="1">
    <source>
        <dbReference type="EMBL" id="OCL36855.1"/>
    </source>
</evidence>